<dbReference type="Gene3D" id="3.40.250.10">
    <property type="entry name" value="Rhodanese-like domain"/>
    <property type="match status" value="1"/>
</dbReference>
<sequence length="374" mass="41436">MATTTSNENHLLLELNGGEACKTYLIADRQRRKAALLDPLKQNIPKYLGVLAYHQLQLEYIFDSHSHADHFTAGFELAMLTEGKLAMHENAPAPKVKVHVRDGDVLRVGDIEVKVMHTPGHTPDSIALYLPRLGHLYSGDTLMIGGTGRTDFAGGDPGQSYDSIQRMFALPEDTVLWPGHDYRGNVSSTIGHEKRTNPRAGGGKTRDEYIHIMNNLGLPLPQKIMEALQCNVSASNDTAMKFPTIAELNEIRQLEPKLVRQLLAESDDKRPVVVDVRQPDEVDGELGHIPGSITLPLSELTKRYQELEQYKGRNIICVCRAGVRSTTAAALLTGLGFPNIHNMRGGMLAWNQKESATAWSLKQDDRKEKGEGNY</sequence>
<dbReference type="GeneID" id="14919347"/>
<dbReference type="Pfam" id="PF00753">
    <property type="entry name" value="Lactamase_B"/>
    <property type="match status" value="1"/>
</dbReference>
<dbReference type="InterPro" id="IPR036866">
    <property type="entry name" value="RibonucZ/Hydroxyglut_hydro"/>
</dbReference>
<evidence type="ECO:0000256" key="1">
    <source>
        <dbReference type="ARBA" id="ARBA00022723"/>
    </source>
</evidence>
<dbReference type="InterPro" id="IPR044528">
    <property type="entry name" value="POD-like_MBL-fold"/>
</dbReference>
<evidence type="ECO:0000259" key="2">
    <source>
        <dbReference type="PROSITE" id="PS50206"/>
    </source>
</evidence>
<dbReference type="Gene3D" id="3.60.15.10">
    <property type="entry name" value="Ribonuclease Z/Hydroxyacylglutathione hydrolase-like"/>
    <property type="match status" value="1"/>
</dbReference>
<name>L8H1I3_ACACF</name>
<dbReference type="OMA" id="WPTHGAG"/>
<dbReference type="CDD" id="cd00158">
    <property type="entry name" value="RHOD"/>
    <property type="match status" value="1"/>
</dbReference>
<organism evidence="3 4">
    <name type="scientific">Acanthamoeba castellanii (strain ATCC 30010 / Neff)</name>
    <dbReference type="NCBI Taxonomy" id="1257118"/>
    <lineage>
        <taxon>Eukaryota</taxon>
        <taxon>Amoebozoa</taxon>
        <taxon>Discosea</taxon>
        <taxon>Longamoebia</taxon>
        <taxon>Centramoebida</taxon>
        <taxon>Acanthamoebidae</taxon>
        <taxon>Acanthamoeba</taxon>
    </lineage>
</organism>
<dbReference type="STRING" id="1257118.L8H1I3"/>
<accession>L8H1I3</accession>
<dbReference type="Proteomes" id="UP000011083">
    <property type="component" value="Unassembled WGS sequence"/>
</dbReference>
<dbReference type="VEuPathDB" id="AmoebaDB:ACA1_155650"/>
<keyword evidence="1" id="KW-0479">Metal-binding</keyword>
<dbReference type="GO" id="GO:0006749">
    <property type="term" value="P:glutathione metabolic process"/>
    <property type="evidence" value="ECO:0007669"/>
    <property type="project" value="InterPro"/>
</dbReference>
<dbReference type="InterPro" id="IPR051682">
    <property type="entry name" value="Mito_Persulfide_Diox"/>
</dbReference>
<dbReference type="SMART" id="SM00849">
    <property type="entry name" value="Lactamase_B"/>
    <property type="match status" value="1"/>
</dbReference>
<dbReference type="SMART" id="SM00450">
    <property type="entry name" value="RHOD"/>
    <property type="match status" value="1"/>
</dbReference>
<dbReference type="PROSITE" id="PS50206">
    <property type="entry name" value="RHODANESE_3"/>
    <property type="match status" value="1"/>
</dbReference>
<dbReference type="SUPFAM" id="SSF52821">
    <property type="entry name" value="Rhodanese/Cell cycle control phosphatase"/>
    <property type="match status" value="1"/>
</dbReference>
<dbReference type="PANTHER" id="PTHR43084:SF1">
    <property type="entry name" value="PERSULFIDE DIOXYGENASE ETHE1, MITOCHONDRIAL"/>
    <property type="match status" value="1"/>
</dbReference>
<dbReference type="InterPro" id="IPR001763">
    <property type="entry name" value="Rhodanese-like_dom"/>
</dbReference>
<evidence type="ECO:0000313" key="3">
    <source>
        <dbReference type="EMBL" id="ELR18608.1"/>
    </source>
</evidence>
<dbReference type="SUPFAM" id="SSF56281">
    <property type="entry name" value="Metallo-hydrolase/oxidoreductase"/>
    <property type="match status" value="1"/>
</dbReference>
<dbReference type="OrthoDB" id="515692at2759"/>
<dbReference type="PANTHER" id="PTHR43084">
    <property type="entry name" value="PERSULFIDE DIOXYGENASE ETHE1"/>
    <property type="match status" value="1"/>
</dbReference>
<dbReference type="RefSeq" id="XP_004340647.1">
    <property type="nucleotide sequence ID" value="XM_004340599.1"/>
</dbReference>
<dbReference type="InterPro" id="IPR036873">
    <property type="entry name" value="Rhodanese-like_dom_sf"/>
</dbReference>
<dbReference type="GO" id="GO:0050313">
    <property type="term" value="F:sulfur dioxygenase activity"/>
    <property type="evidence" value="ECO:0007669"/>
    <property type="project" value="InterPro"/>
</dbReference>
<evidence type="ECO:0000313" key="4">
    <source>
        <dbReference type="Proteomes" id="UP000011083"/>
    </source>
</evidence>
<dbReference type="CDD" id="cd07724">
    <property type="entry name" value="POD-like_MBL-fold"/>
    <property type="match status" value="1"/>
</dbReference>
<dbReference type="InterPro" id="IPR001279">
    <property type="entry name" value="Metallo-B-lactamas"/>
</dbReference>
<proteinExistence type="predicted"/>
<dbReference type="KEGG" id="acan:ACA1_155650"/>
<dbReference type="GO" id="GO:0070813">
    <property type="term" value="P:hydrogen sulfide metabolic process"/>
    <property type="evidence" value="ECO:0007669"/>
    <property type="project" value="TreeGrafter"/>
</dbReference>
<keyword evidence="4" id="KW-1185">Reference proteome</keyword>
<protein>
    <submittedName>
        <fullName evidence="3">Metallobeta-lactamase domain containing protein</fullName>
    </submittedName>
</protein>
<dbReference type="Pfam" id="PF00581">
    <property type="entry name" value="Rhodanese"/>
    <property type="match status" value="1"/>
</dbReference>
<dbReference type="AlphaFoldDB" id="L8H1I3"/>
<dbReference type="EMBL" id="KB007951">
    <property type="protein sequence ID" value="ELR18608.1"/>
    <property type="molecule type" value="Genomic_DNA"/>
</dbReference>
<dbReference type="GO" id="GO:0046872">
    <property type="term" value="F:metal ion binding"/>
    <property type="evidence" value="ECO:0007669"/>
    <property type="project" value="UniProtKB-KW"/>
</dbReference>
<reference evidence="3 4" key="1">
    <citation type="journal article" date="2013" name="Genome Biol.">
        <title>Genome of Acanthamoeba castellanii highlights extensive lateral gene transfer and early evolution of tyrosine kinase signaling.</title>
        <authorList>
            <person name="Clarke M."/>
            <person name="Lohan A.J."/>
            <person name="Liu B."/>
            <person name="Lagkouvardos I."/>
            <person name="Roy S."/>
            <person name="Zafar N."/>
            <person name="Bertelli C."/>
            <person name="Schilde C."/>
            <person name="Kianianmomeni A."/>
            <person name="Burglin T.R."/>
            <person name="Frech C."/>
            <person name="Turcotte B."/>
            <person name="Kopec K.O."/>
            <person name="Synnott J.M."/>
            <person name="Choo C."/>
            <person name="Paponov I."/>
            <person name="Finkler A."/>
            <person name="Soon Heng Tan C."/>
            <person name="Hutchins A.P."/>
            <person name="Weinmeier T."/>
            <person name="Rattei T."/>
            <person name="Chu J.S."/>
            <person name="Gimenez G."/>
            <person name="Irimia M."/>
            <person name="Rigden D.J."/>
            <person name="Fitzpatrick D.A."/>
            <person name="Lorenzo-Morales J."/>
            <person name="Bateman A."/>
            <person name="Chiu C.H."/>
            <person name="Tang P."/>
            <person name="Hegemann P."/>
            <person name="Fromm H."/>
            <person name="Raoult D."/>
            <person name="Greub G."/>
            <person name="Miranda-Saavedra D."/>
            <person name="Chen N."/>
            <person name="Nash P."/>
            <person name="Ginger M.L."/>
            <person name="Horn M."/>
            <person name="Schaap P."/>
            <person name="Caler L."/>
            <person name="Loftus B."/>
        </authorList>
    </citation>
    <scope>NUCLEOTIDE SEQUENCE [LARGE SCALE GENOMIC DNA]</scope>
    <source>
        <strain evidence="3 4">Neff</strain>
    </source>
</reference>
<gene>
    <name evidence="3" type="ORF">ACA1_155650</name>
</gene>
<feature type="domain" description="Rhodanese" evidence="2">
    <location>
        <begin position="267"/>
        <end position="359"/>
    </location>
</feature>